<dbReference type="InterPro" id="IPR005829">
    <property type="entry name" value="Sugar_transporter_CS"/>
</dbReference>
<sequence length="292" mass="32385">MGKFLTVYWMNVICLLFSVVHTACFVWFPDTPRWHLLHGREKAARRSLVFYRGPHYDVDDEIKLITVGIEESKATALSGWKAFSTRPARKALIITVTLMTMQQVTGVNATTFYASKLFEEAGAFDAHVASIVVAAVEVVAAVVSMGLVDRLGRRVLLMISAVSMAICTGTMGFYFYFKDFKGEDLSSISGIPVLVVSVYMFTFSIGFGPVIWVILGEIFPDSVKGTASGVAAGVGWFFSFVVTKFYPTFSESLGEYTCYWTFFALCILSCFYIGIFLPETKGKTLDEIQADM</sequence>
<feature type="domain" description="Major facilitator superfamily (MFS) profile" evidence="9">
    <location>
        <begin position="1"/>
        <end position="281"/>
    </location>
</feature>
<dbReference type="GO" id="GO:0022857">
    <property type="term" value="F:transmembrane transporter activity"/>
    <property type="evidence" value="ECO:0007669"/>
    <property type="project" value="InterPro"/>
</dbReference>
<reference evidence="11" key="1">
    <citation type="journal article" date="2018" name="Proc. Natl. Acad. Sci. U.S.A.">
        <title>Phylogenomics and the evolution of hemipteroid insects.</title>
        <authorList>
            <person name="Johnson K.P."/>
            <person name="Dietrich C.H."/>
            <person name="Friedrich F."/>
            <person name="Beutel R.G."/>
            <person name="Wipfler B."/>
            <person name="Peters R.S."/>
            <person name="Allen J.M."/>
            <person name="Petersen M."/>
            <person name="Donath A."/>
            <person name="Walden K.K."/>
            <person name="Kozlov A.M."/>
            <person name="Podsiadlowski L."/>
            <person name="Mayer C."/>
            <person name="Meusemann K."/>
            <person name="Vasilikopoulos A."/>
            <person name="Waterhouse R.M."/>
            <person name="Cameron S.L."/>
            <person name="Weirauch C."/>
            <person name="Swanson D.R."/>
            <person name="Percy D.M."/>
            <person name="Hardy N.B."/>
            <person name="Terry I."/>
            <person name="Liu S."/>
            <person name="Zhou X."/>
            <person name="Misof B."/>
            <person name="Robertson H.M."/>
            <person name="Yoshizawa K."/>
        </authorList>
    </citation>
    <scope>NUCLEOTIDE SEQUENCE</scope>
    <source>
        <tissue evidence="11">Whole organism</tissue>
    </source>
</reference>
<organism evidence="10 11">
    <name type="scientific">Frankliniella occidentalis</name>
    <name type="common">Western flower thrips</name>
    <name type="synonym">Euthrips occidentalis</name>
    <dbReference type="NCBI Taxonomy" id="133901"/>
    <lineage>
        <taxon>Eukaryota</taxon>
        <taxon>Metazoa</taxon>
        <taxon>Ecdysozoa</taxon>
        <taxon>Arthropoda</taxon>
        <taxon>Hexapoda</taxon>
        <taxon>Insecta</taxon>
        <taxon>Pterygota</taxon>
        <taxon>Neoptera</taxon>
        <taxon>Paraneoptera</taxon>
        <taxon>Thysanoptera</taxon>
        <taxon>Terebrantia</taxon>
        <taxon>Thripoidea</taxon>
        <taxon>Thripidae</taxon>
        <taxon>Frankliniella</taxon>
    </lineage>
</organism>
<dbReference type="InterPro" id="IPR020846">
    <property type="entry name" value="MFS_dom"/>
</dbReference>
<feature type="transmembrane region" description="Helical" evidence="8">
    <location>
        <begin position="227"/>
        <end position="247"/>
    </location>
</feature>
<dbReference type="SUPFAM" id="SSF103473">
    <property type="entry name" value="MFS general substrate transporter"/>
    <property type="match status" value="1"/>
</dbReference>
<keyword evidence="3" id="KW-1003">Cell membrane</keyword>
<dbReference type="FunFam" id="1.20.1250.20:FF:000218">
    <property type="entry name" value="facilitated trehalose transporter Tret1"/>
    <property type="match status" value="1"/>
</dbReference>
<dbReference type="PROSITE" id="PS00216">
    <property type="entry name" value="SUGAR_TRANSPORT_1"/>
    <property type="match status" value="1"/>
</dbReference>
<dbReference type="PROSITE" id="PS50850">
    <property type="entry name" value="MFS"/>
    <property type="match status" value="1"/>
</dbReference>
<dbReference type="PANTHER" id="PTHR48021">
    <property type="match status" value="1"/>
</dbReference>
<keyword evidence="5 8" id="KW-0812">Transmembrane</keyword>
<keyword evidence="10" id="KW-1185">Reference proteome</keyword>
<dbReference type="KEGG" id="foc:127750914"/>
<evidence type="ECO:0000256" key="5">
    <source>
        <dbReference type="ARBA" id="ARBA00022692"/>
    </source>
</evidence>
<evidence type="ECO:0000256" key="7">
    <source>
        <dbReference type="ARBA" id="ARBA00023136"/>
    </source>
</evidence>
<reference evidence="11" key="2">
    <citation type="submission" date="2025-08" db="UniProtKB">
        <authorList>
            <consortium name="RefSeq"/>
        </authorList>
    </citation>
    <scope>IDENTIFICATION</scope>
    <source>
        <tissue evidence="11">Whole organism</tissue>
    </source>
</reference>
<dbReference type="GO" id="GO:0005886">
    <property type="term" value="C:plasma membrane"/>
    <property type="evidence" value="ECO:0007669"/>
    <property type="project" value="UniProtKB-SubCell"/>
</dbReference>
<dbReference type="Pfam" id="PF00083">
    <property type="entry name" value="Sugar_tr"/>
    <property type="match status" value="1"/>
</dbReference>
<evidence type="ECO:0000313" key="11">
    <source>
        <dbReference type="RefSeq" id="XP_052129558.1"/>
    </source>
</evidence>
<dbReference type="PANTHER" id="PTHR48021:SF1">
    <property type="entry name" value="GH07001P-RELATED"/>
    <property type="match status" value="1"/>
</dbReference>
<dbReference type="Gene3D" id="1.20.1250.20">
    <property type="entry name" value="MFS general substrate transporter like domains"/>
    <property type="match status" value="1"/>
</dbReference>
<dbReference type="Proteomes" id="UP000504606">
    <property type="component" value="Unplaced"/>
</dbReference>
<dbReference type="InterPro" id="IPR050549">
    <property type="entry name" value="MFS_Trehalose_Transporter"/>
</dbReference>
<dbReference type="InterPro" id="IPR036259">
    <property type="entry name" value="MFS_trans_sf"/>
</dbReference>
<feature type="transmembrane region" description="Helical" evidence="8">
    <location>
        <begin position="259"/>
        <end position="277"/>
    </location>
</feature>
<evidence type="ECO:0000259" key="9">
    <source>
        <dbReference type="PROSITE" id="PS50850"/>
    </source>
</evidence>
<evidence type="ECO:0000256" key="2">
    <source>
        <dbReference type="ARBA" id="ARBA00022448"/>
    </source>
</evidence>
<protein>
    <submittedName>
        <fullName evidence="11">Facilitated trehalose transporter Tret1-like</fullName>
    </submittedName>
</protein>
<evidence type="ECO:0000256" key="6">
    <source>
        <dbReference type="ARBA" id="ARBA00022989"/>
    </source>
</evidence>
<dbReference type="GeneID" id="127750914"/>
<keyword evidence="4" id="KW-0762">Sugar transport</keyword>
<evidence type="ECO:0000256" key="4">
    <source>
        <dbReference type="ARBA" id="ARBA00022597"/>
    </source>
</evidence>
<dbReference type="InterPro" id="IPR003663">
    <property type="entry name" value="Sugar/inositol_transpt"/>
</dbReference>
<dbReference type="InterPro" id="IPR005828">
    <property type="entry name" value="MFS_sugar_transport-like"/>
</dbReference>
<proteinExistence type="predicted"/>
<accession>A0A9C6X5M2</accession>
<feature type="transmembrane region" description="Helical" evidence="8">
    <location>
        <begin position="126"/>
        <end position="148"/>
    </location>
</feature>
<evidence type="ECO:0000313" key="10">
    <source>
        <dbReference type="Proteomes" id="UP000504606"/>
    </source>
</evidence>
<keyword evidence="7 8" id="KW-0472">Membrane</keyword>
<evidence type="ECO:0000256" key="1">
    <source>
        <dbReference type="ARBA" id="ARBA00004651"/>
    </source>
</evidence>
<feature type="transmembrane region" description="Helical" evidence="8">
    <location>
        <begin position="189"/>
        <end position="215"/>
    </location>
</feature>
<evidence type="ECO:0000256" key="8">
    <source>
        <dbReference type="SAM" id="Phobius"/>
    </source>
</evidence>
<evidence type="ECO:0000256" key="3">
    <source>
        <dbReference type="ARBA" id="ARBA00022475"/>
    </source>
</evidence>
<feature type="transmembrane region" description="Helical" evidence="8">
    <location>
        <begin position="6"/>
        <end position="28"/>
    </location>
</feature>
<dbReference type="RefSeq" id="XP_052129558.1">
    <property type="nucleotide sequence ID" value="XM_052273598.1"/>
</dbReference>
<name>A0A9C6X5M2_FRAOC</name>
<comment type="subcellular location">
    <subcellularLocation>
        <location evidence="1">Cell membrane</location>
        <topology evidence="1">Multi-pass membrane protein</topology>
    </subcellularLocation>
</comment>
<gene>
    <name evidence="11" type="primary">LOC127750914</name>
</gene>
<keyword evidence="6 8" id="KW-1133">Transmembrane helix</keyword>
<dbReference type="AlphaFoldDB" id="A0A9C6X5M2"/>
<dbReference type="PRINTS" id="PR00171">
    <property type="entry name" value="SUGRTRNSPORT"/>
</dbReference>
<dbReference type="OrthoDB" id="4142200at2759"/>
<keyword evidence="2" id="KW-0813">Transport</keyword>
<feature type="transmembrane region" description="Helical" evidence="8">
    <location>
        <begin position="155"/>
        <end position="177"/>
    </location>
</feature>